<dbReference type="KEGG" id="gso:PH603_07985"/>
<gene>
    <name evidence="2" type="ORF">PH603_07985</name>
</gene>
<proteinExistence type="predicted"/>
<dbReference type="InterPro" id="IPR030395">
    <property type="entry name" value="GP_PDE_dom"/>
</dbReference>
<dbReference type="Pfam" id="PF03009">
    <property type="entry name" value="GDPD"/>
    <property type="match status" value="1"/>
</dbReference>
<dbReference type="InterPro" id="IPR017946">
    <property type="entry name" value="PLC-like_Pdiesterase_TIM-brl"/>
</dbReference>
<dbReference type="SUPFAM" id="SSF51695">
    <property type="entry name" value="PLC-like phosphodiesterases"/>
    <property type="match status" value="1"/>
</dbReference>
<protein>
    <submittedName>
        <fullName evidence="2">Glycerophosphodiester phosphodiesterase family protein</fullName>
    </submittedName>
</protein>
<dbReference type="RefSeq" id="WP_289505550.1">
    <property type="nucleotide sequence ID" value="NZ_CP116805.1"/>
</dbReference>
<organism evidence="2 3">
    <name type="scientific">Gimibacter soli</name>
    <dbReference type="NCBI Taxonomy" id="3024400"/>
    <lineage>
        <taxon>Bacteria</taxon>
        <taxon>Pseudomonadati</taxon>
        <taxon>Pseudomonadota</taxon>
        <taxon>Alphaproteobacteria</taxon>
        <taxon>Kordiimonadales</taxon>
        <taxon>Temperatibacteraceae</taxon>
        <taxon>Gimibacter</taxon>
    </lineage>
</organism>
<feature type="domain" description="GP-PDE" evidence="1">
    <location>
        <begin position="12"/>
        <end position="245"/>
    </location>
</feature>
<accession>A0AAF0BIQ7</accession>
<dbReference type="Proteomes" id="UP001217500">
    <property type="component" value="Chromosome"/>
</dbReference>
<dbReference type="PROSITE" id="PS51704">
    <property type="entry name" value="GP_PDE"/>
    <property type="match status" value="1"/>
</dbReference>
<dbReference type="GO" id="GO:0006629">
    <property type="term" value="P:lipid metabolic process"/>
    <property type="evidence" value="ECO:0007669"/>
    <property type="project" value="InterPro"/>
</dbReference>
<reference evidence="2" key="1">
    <citation type="submission" date="2023-01" db="EMBL/GenBank/DDBJ databases">
        <title>The genome sequence of Kordiimonadaceae bacterium 6D33.</title>
        <authorList>
            <person name="Liu Y."/>
        </authorList>
    </citation>
    <scope>NUCLEOTIDE SEQUENCE</scope>
    <source>
        <strain evidence="2">6D33</strain>
    </source>
</reference>
<name>A0AAF0BIQ7_9PROT</name>
<dbReference type="EMBL" id="CP116805">
    <property type="protein sequence ID" value="WCL55693.1"/>
    <property type="molecule type" value="Genomic_DNA"/>
</dbReference>
<dbReference type="PANTHER" id="PTHR46211">
    <property type="entry name" value="GLYCEROPHOSPHORYL DIESTER PHOSPHODIESTERASE"/>
    <property type="match status" value="1"/>
</dbReference>
<dbReference type="Gene3D" id="3.20.20.190">
    <property type="entry name" value="Phosphatidylinositol (PI) phosphodiesterase"/>
    <property type="match status" value="1"/>
</dbReference>
<evidence type="ECO:0000313" key="3">
    <source>
        <dbReference type="Proteomes" id="UP001217500"/>
    </source>
</evidence>
<evidence type="ECO:0000259" key="1">
    <source>
        <dbReference type="PROSITE" id="PS51704"/>
    </source>
</evidence>
<sequence length="245" mass="26913">MTETRTFPWLAKSPVAHRGLHARDSVRVENTLPAVEAAVAQGFAIEIDVRLSADGQVVVFHDKTLDRLTAGVGLVKEVPYADLKALPVGASGLPMPLLADVLHAIGSNVALYIEVKTEKDTKVPKLMAAVREALHGYHGPVAIMSFNPYVTDWCRHHLPLLPRGIIMGKETLSRMRARLLIPYWLKRTQPDFLAVDVNLLPNKIIHDWRAKGGLVATWTVRTAHQEKVAAQHADAPIFESPAVTG</sequence>
<dbReference type="GO" id="GO:0008081">
    <property type="term" value="F:phosphoric diester hydrolase activity"/>
    <property type="evidence" value="ECO:0007669"/>
    <property type="project" value="InterPro"/>
</dbReference>
<dbReference type="PANTHER" id="PTHR46211:SF1">
    <property type="entry name" value="GLYCEROPHOSPHODIESTER PHOSPHODIESTERASE, CYTOPLASMIC"/>
    <property type="match status" value="1"/>
</dbReference>
<keyword evidence="3" id="KW-1185">Reference proteome</keyword>
<dbReference type="AlphaFoldDB" id="A0AAF0BIQ7"/>
<evidence type="ECO:0000313" key="2">
    <source>
        <dbReference type="EMBL" id="WCL55693.1"/>
    </source>
</evidence>